<dbReference type="Pfam" id="PF04542">
    <property type="entry name" value="Sigma70_r2"/>
    <property type="match status" value="1"/>
</dbReference>
<dbReference type="Proteomes" id="UP000249163">
    <property type="component" value="Chromosome"/>
</dbReference>
<evidence type="ECO:0000256" key="2">
    <source>
        <dbReference type="ARBA" id="ARBA00023015"/>
    </source>
</evidence>
<protein>
    <submittedName>
        <fullName evidence="7">RNA polymerase subunit sigma</fullName>
    </submittedName>
</protein>
<dbReference type="Gene3D" id="1.10.1740.10">
    <property type="match status" value="1"/>
</dbReference>
<organism evidence="7 8">
    <name type="scientific">Paenibacillus odorifer</name>
    <dbReference type="NCBI Taxonomy" id="189426"/>
    <lineage>
        <taxon>Bacteria</taxon>
        <taxon>Bacillati</taxon>
        <taxon>Bacillota</taxon>
        <taxon>Bacilli</taxon>
        <taxon>Bacillales</taxon>
        <taxon>Paenibacillaceae</taxon>
        <taxon>Paenibacillus</taxon>
    </lineage>
</organism>
<comment type="similarity">
    <text evidence="1">Belongs to the sigma-70 factor family. ECF subfamily.</text>
</comment>
<keyword evidence="2" id="KW-0805">Transcription regulation</keyword>
<dbReference type="EMBL" id="CP021965">
    <property type="protein sequence ID" value="AWV34741.1"/>
    <property type="molecule type" value="Genomic_DNA"/>
</dbReference>
<dbReference type="GO" id="GO:0003677">
    <property type="term" value="F:DNA binding"/>
    <property type="evidence" value="ECO:0007669"/>
    <property type="project" value="InterPro"/>
</dbReference>
<feature type="domain" description="RNA polymerase sigma-70 region 2" evidence="5">
    <location>
        <begin position="16"/>
        <end position="81"/>
    </location>
</feature>
<dbReference type="Gene3D" id="1.10.10.10">
    <property type="entry name" value="Winged helix-like DNA-binding domain superfamily/Winged helix DNA-binding domain"/>
    <property type="match status" value="1"/>
</dbReference>
<evidence type="ECO:0000259" key="6">
    <source>
        <dbReference type="Pfam" id="PF08281"/>
    </source>
</evidence>
<dbReference type="InterPro" id="IPR007627">
    <property type="entry name" value="RNA_pol_sigma70_r2"/>
</dbReference>
<dbReference type="GO" id="GO:0016987">
    <property type="term" value="F:sigma factor activity"/>
    <property type="evidence" value="ECO:0007669"/>
    <property type="project" value="UniProtKB-KW"/>
</dbReference>
<dbReference type="InterPro" id="IPR039425">
    <property type="entry name" value="RNA_pol_sigma-70-like"/>
</dbReference>
<name>A0AAD0P4G8_9BACL</name>
<evidence type="ECO:0000256" key="3">
    <source>
        <dbReference type="ARBA" id="ARBA00023082"/>
    </source>
</evidence>
<evidence type="ECO:0000259" key="5">
    <source>
        <dbReference type="Pfam" id="PF04542"/>
    </source>
</evidence>
<keyword evidence="3" id="KW-0731">Sigma factor</keyword>
<dbReference type="SUPFAM" id="SSF88946">
    <property type="entry name" value="Sigma2 domain of RNA polymerase sigma factors"/>
    <property type="match status" value="1"/>
</dbReference>
<reference evidence="7 8" key="1">
    <citation type="submission" date="2017-06" db="EMBL/GenBank/DDBJ databases">
        <title>Complete genome sequence of Paenibacillus odorifer CBA7130.</title>
        <authorList>
            <person name="Nam Y.-D."/>
            <person name="Kang J."/>
            <person name="Chung W.-H."/>
        </authorList>
    </citation>
    <scope>NUCLEOTIDE SEQUENCE [LARGE SCALE GENOMIC DNA]</scope>
    <source>
        <strain evidence="7 8">CBA7130</strain>
    </source>
</reference>
<sequence length="176" mass="21124">MKRICQGDEDAFRQFVNTYSQHIYKITYSVLREVKGAEDAAQEAFLQMYKSLPDYRYQGLKSWITRIALNKAIDAKRKRDRLRELPVDYELVLSQTPSNEEDVLATVVRRDRMNRLSGEINNLPEGHREIMVAYYLENKKYEQIAAENEITLKTVESRLYRARQWMRKHWKEDEWL</sequence>
<dbReference type="NCBIfam" id="TIGR02937">
    <property type="entry name" value="sigma70-ECF"/>
    <property type="match status" value="1"/>
</dbReference>
<dbReference type="InterPro" id="IPR014284">
    <property type="entry name" value="RNA_pol_sigma-70_dom"/>
</dbReference>
<evidence type="ECO:0000313" key="8">
    <source>
        <dbReference type="Proteomes" id="UP000249163"/>
    </source>
</evidence>
<gene>
    <name evidence="7" type="ORF">CD191_20120</name>
</gene>
<dbReference type="Pfam" id="PF08281">
    <property type="entry name" value="Sigma70_r4_2"/>
    <property type="match status" value="1"/>
</dbReference>
<dbReference type="InterPro" id="IPR013325">
    <property type="entry name" value="RNA_pol_sigma_r2"/>
</dbReference>
<accession>A0AAD0P4G8</accession>
<dbReference type="PANTHER" id="PTHR43133">
    <property type="entry name" value="RNA POLYMERASE ECF-TYPE SIGMA FACTO"/>
    <property type="match status" value="1"/>
</dbReference>
<dbReference type="SUPFAM" id="SSF88659">
    <property type="entry name" value="Sigma3 and sigma4 domains of RNA polymerase sigma factors"/>
    <property type="match status" value="1"/>
</dbReference>
<dbReference type="InterPro" id="IPR013249">
    <property type="entry name" value="RNA_pol_sigma70_r4_t2"/>
</dbReference>
<feature type="domain" description="RNA polymerase sigma factor 70 region 4 type 2" evidence="6">
    <location>
        <begin position="119"/>
        <end position="166"/>
    </location>
</feature>
<keyword evidence="4" id="KW-0804">Transcription</keyword>
<dbReference type="GO" id="GO:0006352">
    <property type="term" value="P:DNA-templated transcription initiation"/>
    <property type="evidence" value="ECO:0007669"/>
    <property type="project" value="InterPro"/>
</dbReference>
<dbReference type="InterPro" id="IPR036388">
    <property type="entry name" value="WH-like_DNA-bd_sf"/>
</dbReference>
<dbReference type="PANTHER" id="PTHR43133:SF51">
    <property type="entry name" value="RNA POLYMERASE SIGMA FACTOR"/>
    <property type="match status" value="1"/>
</dbReference>
<evidence type="ECO:0000256" key="4">
    <source>
        <dbReference type="ARBA" id="ARBA00023163"/>
    </source>
</evidence>
<proteinExistence type="inferred from homology"/>
<evidence type="ECO:0000313" key="7">
    <source>
        <dbReference type="EMBL" id="AWV34741.1"/>
    </source>
</evidence>
<dbReference type="InterPro" id="IPR013324">
    <property type="entry name" value="RNA_pol_sigma_r3/r4-like"/>
</dbReference>
<dbReference type="CDD" id="cd06171">
    <property type="entry name" value="Sigma70_r4"/>
    <property type="match status" value="1"/>
</dbReference>
<evidence type="ECO:0000256" key="1">
    <source>
        <dbReference type="ARBA" id="ARBA00010641"/>
    </source>
</evidence>
<dbReference type="AlphaFoldDB" id="A0AAD0P4G8"/>